<keyword evidence="8" id="KW-1185">Reference proteome</keyword>
<keyword evidence="2 5" id="KW-0274">FAD</keyword>
<comment type="domain">
    <text evidence="5">Consists of an N-terminal FAD-binding domain with a Rossman fold and a C-terminal substrate-binding domain.</text>
</comment>
<evidence type="ECO:0000313" key="8">
    <source>
        <dbReference type="Proteomes" id="UP000028725"/>
    </source>
</evidence>
<dbReference type="EMBL" id="JMCB01000003">
    <property type="protein sequence ID" value="KFE70442.1"/>
    <property type="molecule type" value="Genomic_DNA"/>
</dbReference>
<keyword evidence="5" id="KW-0521">NADP</keyword>
<evidence type="ECO:0000256" key="3">
    <source>
        <dbReference type="ARBA" id="ARBA00023002"/>
    </source>
</evidence>
<dbReference type="PANTHER" id="PTHR46972">
    <property type="entry name" value="MONOOXYGENASE ASQM-RELATED"/>
    <property type="match status" value="1"/>
</dbReference>
<comment type="function">
    <text evidence="5">An FAD-requiring monooxygenase active on some tetracycline antibiotic derivatives, which leads to their inactivation. Hydroxylates carbon 11a of tetracycline and some analogs.</text>
</comment>
<dbReference type="GO" id="GO:0005737">
    <property type="term" value="C:cytoplasm"/>
    <property type="evidence" value="ECO:0007669"/>
    <property type="project" value="UniProtKB-SubCell"/>
</dbReference>
<keyword evidence="1 5" id="KW-0285">Flavoprotein</keyword>
<dbReference type="PATRIC" id="fig|394096.3.peg.1964"/>
<proteinExistence type="inferred from homology"/>
<evidence type="ECO:0000256" key="5">
    <source>
        <dbReference type="HAMAP-Rule" id="MF_00845"/>
    </source>
</evidence>
<dbReference type="OrthoDB" id="8591538at2"/>
<comment type="catalytic activity">
    <reaction evidence="5">
        <text>a tetracycline + NADPH + O2 + H(+) = an 11a-hydroxytetracycline + NADP(+) + H2O</text>
        <dbReference type="Rhea" id="RHEA:61444"/>
        <dbReference type="ChEBI" id="CHEBI:15377"/>
        <dbReference type="ChEBI" id="CHEBI:15378"/>
        <dbReference type="ChEBI" id="CHEBI:15379"/>
        <dbReference type="ChEBI" id="CHEBI:57783"/>
        <dbReference type="ChEBI" id="CHEBI:58349"/>
        <dbReference type="ChEBI" id="CHEBI:144644"/>
        <dbReference type="ChEBI" id="CHEBI:144645"/>
    </reaction>
</comment>
<feature type="binding site" evidence="5">
    <location>
        <position position="37"/>
    </location>
    <ligand>
        <name>NADPH</name>
        <dbReference type="ChEBI" id="CHEBI:57783"/>
    </ligand>
</feature>
<reference evidence="7 8" key="1">
    <citation type="submission" date="2014-04" db="EMBL/GenBank/DDBJ databases">
        <title>Genome assembly of Hyalangium minutum DSM 14724.</title>
        <authorList>
            <person name="Sharma G."/>
            <person name="Subramanian S."/>
        </authorList>
    </citation>
    <scope>NUCLEOTIDE SEQUENCE [LARGE SCALE GENOMIC DNA]</scope>
    <source>
        <strain evidence="7 8">DSM 14724</strain>
    </source>
</reference>
<keyword evidence="3 5" id="KW-0560">Oxidoreductase</keyword>
<keyword evidence="5" id="KW-0547">Nucleotide-binding</keyword>
<comment type="similarity">
    <text evidence="5">Belongs to the aromatic-ring hydroxylase family. TetX subfamily.</text>
</comment>
<evidence type="ECO:0000313" key="7">
    <source>
        <dbReference type="EMBL" id="KFE70442.1"/>
    </source>
</evidence>
<dbReference type="GO" id="GO:0046677">
    <property type="term" value="P:response to antibiotic"/>
    <property type="evidence" value="ECO:0007669"/>
    <property type="project" value="InterPro"/>
</dbReference>
<dbReference type="GO" id="GO:0071949">
    <property type="term" value="F:FAD binding"/>
    <property type="evidence" value="ECO:0007669"/>
    <property type="project" value="InterPro"/>
</dbReference>
<evidence type="ECO:0000256" key="1">
    <source>
        <dbReference type="ARBA" id="ARBA00022630"/>
    </source>
</evidence>
<dbReference type="Proteomes" id="UP000028725">
    <property type="component" value="Unassembled WGS sequence"/>
</dbReference>
<comment type="subunit">
    <text evidence="5">Monomer.</text>
</comment>
<feature type="domain" description="FAD-binding" evidence="6">
    <location>
        <begin position="2"/>
        <end position="162"/>
    </location>
</feature>
<dbReference type="PANTHER" id="PTHR46972:SF1">
    <property type="entry name" value="FAD DEPENDENT OXIDOREDUCTASE DOMAIN-CONTAINING PROTEIN"/>
    <property type="match status" value="1"/>
</dbReference>
<dbReference type="Pfam" id="PF01494">
    <property type="entry name" value="FAD_binding_3"/>
    <property type="match status" value="2"/>
</dbReference>
<gene>
    <name evidence="7" type="ORF">DB31_5484</name>
</gene>
<dbReference type="GO" id="GO:0004497">
    <property type="term" value="F:monooxygenase activity"/>
    <property type="evidence" value="ECO:0007669"/>
    <property type="project" value="UniProtKB-UniRule"/>
</dbReference>
<keyword evidence="5" id="KW-0963">Cytoplasm</keyword>
<name>A0A085WRX9_9BACT</name>
<dbReference type="EC" id="1.14.13.-" evidence="5"/>
<sequence>MIAIIGAGPGGLTLARLLHVNGIESVVYERDASRTARPQGGMLDIRAGSGQLALQEAGLEAPFRAAARREGQDMVLLDPSGTVLLREDTPDDAAMDMPEIDRTDLRNLLLDSLPEGTVQWGKALVAAEPLGEGRHLLRFADGTGAESDLLVGADGANSRVRPLLCDAKPAYAGITYIEGAIRDAARTRPELAAQVGRGNYWALGPGLHLAAQHNGDGTIRVYIAARCPKGALDGIDTADAGAALLDGWHPDIVRLIRACEPPYAVRPMTVLPLGLAWEPRPGVTLIGDAAHLMLSTGVGANLAMQDAANLARAVAAHPGDVDGAVAAFEPVMRERATRTGEQSKSLMDRMFAEDAAQSMLRFFRGEG</sequence>
<dbReference type="RefSeq" id="WP_044185540.1">
    <property type="nucleotide sequence ID" value="NZ_JMCB01000003.1"/>
</dbReference>
<accession>A0A085WRX9</accession>
<feature type="domain" description="FAD-binding" evidence="6">
    <location>
        <begin position="283"/>
        <end position="317"/>
    </location>
</feature>
<dbReference type="Gene3D" id="3.50.50.60">
    <property type="entry name" value="FAD/NAD(P)-binding domain"/>
    <property type="match status" value="1"/>
</dbReference>
<evidence type="ECO:0000256" key="2">
    <source>
        <dbReference type="ARBA" id="ARBA00022827"/>
    </source>
</evidence>
<organism evidence="7 8">
    <name type="scientific">Hyalangium minutum</name>
    <dbReference type="NCBI Taxonomy" id="394096"/>
    <lineage>
        <taxon>Bacteria</taxon>
        <taxon>Pseudomonadati</taxon>
        <taxon>Myxococcota</taxon>
        <taxon>Myxococcia</taxon>
        <taxon>Myxococcales</taxon>
        <taxon>Cystobacterineae</taxon>
        <taxon>Archangiaceae</taxon>
        <taxon>Hyalangium</taxon>
    </lineage>
</organism>
<dbReference type="STRING" id="394096.DB31_5484"/>
<dbReference type="PRINTS" id="PR00420">
    <property type="entry name" value="RNGMNOXGNASE"/>
</dbReference>
<comment type="caution">
    <text evidence="7">The sequence shown here is derived from an EMBL/GenBank/DDBJ whole genome shotgun (WGS) entry which is preliminary data.</text>
</comment>
<dbReference type="InterPro" id="IPR043683">
    <property type="entry name" value="TetX_monooxygenase"/>
</dbReference>
<comment type="subcellular location">
    <subcellularLocation>
        <location evidence="5">Cytoplasm</location>
    </subcellularLocation>
</comment>
<dbReference type="SUPFAM" id="SSF51905">
    <property type="entry name" value="FAD/NAD(P)-binding domain"/>
    <property type="match status" value="1"/>
</dbReference>
<evidence type="ECO:0000256" key="4">
    <source>
        <dbReference type="ARBA" id="ARBA00023033"/>
    </source>
</evidence>
<dbReference type="InterPro" id="IPR036188">
    <property type="entry name" value="FAD/NAD-bd_sf"/>
</dbReference>
<protein>
    <recommendedName>
        <fullName evidence="5">Flavin-dependent monooxygenase</fullName>
    </recommendedName>
    <alternativeName>
        <fullName evidence="5">TetX monooxygenase</fullName>
        <shortName evidence="5">TetX</shortName>
        <ecNumber evidence="5">1.14.13.-</ecNumber>
    </alternativeName>
</protein>
<feature type="binding site" evidence="5">
    <location>
        <position position="44"/>
    </location>
    <ligand>
        <name>FAD</name>
        <dbReference type="ChEBI" id="CHEBI:57692"/>
    </ligand>
</feature>
<feature type="binding site" evidence="5">
    <location>
        <position position="102"/>
    </location>
    <ligand>
        <name>FAD</name>
        <dbReference type="ChEBI" id="CHEBI:57692"/>
    </ligand>
</feature>
<dbReference type="AlphaFoldDB" id="A0A085WRX9"/>
<dbReference type="HAMAP" id="MF_00845">
    <property type="entry name" value="TetX_monooxygenase"/>
    <property type="match status" value="1"/>
</dbReference>
<comment type="cofactor">
    <cofactor evidence="5">
        <name>FAD</name>
        <dbReference type="ChEBI" id="CHEBI:57692"/>
    </cofactor>
</comment>
<evidence type="ECO:0000259" key="6">
    <source>
        <dbReference type="Pfam" id="PF01494"/>
    </source>
</evidence>
<dbReference type="InterPro" id="IPR002938">
    <property type="entry name" value="FAD-bd"/>
</dbReference>
<feature type="binding site" evidence="5">
    <location>
        <position position="288"/>
    </location>
    <ligand>
        <name>FAD</name>
        <dbReference type="ChEBI" id="CHEBI:57692"/>
    </ligand>
</feature>
<keyword evidence="4 5" id="KW-0503">Monooxygenase</keyword>